<dbReference type="GO" id="GO:0006107">
    <property type="term" value="P:oxaloacetate metabolic process"/>
    <property type="evidence" value="ECO:0007669"/>
    <property type="project" value="TreeGrafter"/>
</dbReference>
<feature type="domain" description="HpcH/HpaI aldolase/citrate lyase" evidence="6">
    <location>
        <begin position="8"/>
        <end position="226"/>
    </location>
</feature>
<evidence type="ECO:0000313" key="8">
    <source>
        <dbReference type="Proteomes" id="UP000240509"/>
    </source>
</evidence>
<dbReference type="GO" id="GO:0016829">
    <property type="term" value="F:lyase activity"/>
    <property type="evidence" value="ECO:0007669"/>
    <property type="project" value="UniProtKB-KW"/>
</dbReference>
<feature type="binding site" evidence="5">
    <location>
        <position position="158"/>
    </location>
    <ligand>
        <name>Mg(2+)</name>
        <dbReference type="ChEBI" id="CHEBI:18420"/>
    </ligand>
</feature>
<proteinExistence type="predicted"/>
<feature type="binding site" evidence="5">
    <location>
        <position position="131"/>
    </location>
    <ligand>
        <name>Mg(2+)</name>
        <dbReference type="ChEBI" id="CHEBI:18420"/>
    </ligand>
</feature>
<dbReference type="Pfam" id="PF03328">
    <property type="entry name" value="HpcH_HpaI"/>
    <property type="match status" value="1"/>
</dbReference>
<dbReference type="InterPro" id="IPR005000">
    <property type="entry name" value="Aldolase/citrate-lyase_domain"/>
</dbReference>
<keyword evidence="7" id="KW-0456">Lyase</keyword>
<accession>A0A2T4U4Q0</accession>
<dbReference type="PANTHER" id="PTHR32308">
    <property type="entry name" value="LYASE BETA SUBUNIT, PUTATIVE (AFU_ORTHOLOGUE AFUA_4G13030)-RELATED"/>
    <property type="match status" value="1"/>
</dbReference>
<gene>
    <name evidence="7" type="ORF">C6Y45_11500</name>
</gene>
<dbReference type="InterPro" id="IPR040442">
    <property type="entry name" value="Pyrv_kinase-like_dom_sf"/>
</dbReference>
<feature type="binding site" evidence="4">
    <location>
        <position position="69"/>
    </location>
    <ligand>
        <name>substrate</name>
    </ligand>
</feature>
<sequence>MVHKSIRRSLLYVPGNSEKMIEKSLKIEADSIILDLEDAVSLTEKSNARKLVKKHIGSFKEINKEVMIRINDITTRDGILDLEAVVEEQPNTIIIPKAYEHAIQTADVLIKALEIRFDIQDFEVNIIPLLETSYSIANAFSILSASERISGVQFGAEDLTNELGIERTSEGKEVAYARNVIVHAGNACKIDILDTPFTDIGDKQNMIKDTSYAKSIGFTGKTCIHPSQVEIVNDVFTPKAEEIEKARELLRVFEKAKNSGEGVCMFEGKMIDNPIAERAKKLVAKGEAVGY</sequence>
<name>A0A2T4U4Q0_9BACI</name>
<dbReference type="Proteomes" id="UP000240509">
    <property type="component" value="Unassembled WGS sequence"/>
</dbReference>
<dbReference type="PANTHER" id="PTHR32308:SF0">
    <property type="entry name" value="HPCH_HPAI ALDOLASE_CITRATE LYASE DOMAIN-CONTAINING PROTEIN"/>
    <property type="match status" value="1"/>
</dbReference>
<evidence type="ECO:0000256" key="2">
    <source>
        <dbReference type="ARBA" id="ARBA00022723"/>
    </source>
</evidence>
<evidence type="ECO:0000313" key="7">
    <source>
        <dbReference type="EMBL" id="PTL38378.1"/>
    </source>
</evidence>
<dbReference type="PIRSF" id="PIRSF015582">
    <property type="entry name" value="Cit_lyase_B"/>
    <property type="match status" value="1"/>
</dbReference>
<dbReference type="EMBL" id="PZJJ01000019">
    <property type="protein sequence ID" value="PTL38378.1"/>
    <property type="molecule type" value="Genomic_DNA"/>
</dbReference>
<reference evidence="7 8" key="1">
    <citation type="submission" date="2018-03" db="EMBL/GenBank/DDBJ databases">
        <title>Alkalicoccus saliphilus sp. nov., isolated from a mineral pool.</title>
        <authorList>
            <person name="Zhao B."/>
        </authorList>
    </citation>
    <scope>NUCLEOTIDE SEQUENCE [LARGE SCALE GENOMIC DNA]</scope>
    <source>
        <strain evidence="7 8">6AG</strain>
    </source>
</reference>
<dbReference type="AlphaFoldDB" id="A0A2T4U4Q0"/>
<evidence type="ECO:0000256" key="4">
    <source>
        <dbReference type="PIRSR" id="PIRSR015582-1"/>
    </source>
</evidence>
<organism evidence="7 8">
    <name type="scientific">Alkalicoccus saliphilus</name>
    <dbReference type="NCBI Taxonomy" id="200989"/>
    <lineage>
        <taxon>Bacteria</taxon>
        <taxon>Bacillati</taxon>
        <taxon>Bacillota</taxon>
        <taxon>Bacilli</taxon>
        <taxon>Bacillales</taxon>
        <taxon>Bacillaceae</taxon>
        <taxon>Alkalicoccus</taxon>
    </lineage>
</organism>
<dbReference type="GO" id="GO:0000287">
    <property type="term" value="F:magnesium ion binding"/>
    <property type="evidence" value="ECO:0007669"/>
    <property type="project" value="TreeGrafter"/>
</dbReference>
<evidence type="ECO:0000259" key="6">
    <source>
        <dbReference type="Pfam" id="PF03328"/>
    </source>
</evidence>
<keyword evidence="3 5" id="KW-0460">Magnesium</keyword>
<dbReference type="Gene3D" id="3.20.20.60">
    <property type="entry name" value="Phosphoenolpyruvate-binding domains"/>
    <property type="match status" value="1"/>
</dbReference>
<feature type="binding site" evidence="4">
    <location>
        <position position="131"/>
    </location>
    <ligand>
        <name>substrate</name>
    </ligand>
</feature>
<dbReference type="SUPFAM" id="SSF51621">
    <property type="entry name" value="Phosphoenolpyruvate/pyruvate domain"/>
    <property type="match status" value="1"/>
</dbReference>
<dbReference type="OrthoDB" id="9786940at2"/>
<comment type="cofactor">
    <cofactor evidence="1">
        <name>Mg(2+)</name>
        <dbReference type="ChEBI" id="CHEBI:18420"/>
    </cofactor>
</comment>
<evidence type="ECO:0000256" key="1">
    <source>
        <dbReference type="ARBA" id="ARBA00001946"/>
    </source>
</evidence>
<keyword evidence="2 5" id="KW-0479">Metal-binding</keyword>
<dbReference type="InterPro" id="IPR011206">
    <property type="entry name" value="Citrate_lyase_beta/mcl1/mcl2"/>
</dbReference>
<dbReference type="InterPro" id="IPR015813">
    <property type="entry name" value="Pyrv/PenolPyrv_kinase-like_dom"/>
</dbReference>
<evidence type="ECO:0000256" key="5">
    <source>
        <dbReference type="PIRSR" id="PIRSR015582-2"/>
    </source>
</evidence>
<evidence type="ECO:0000256" key="3">
    <source>
        <dbReference type="ARBA" id="ARBA00022842"/>
    </source>
</evidence>
<dbReference type="RefSeq" id="WP_107585370.1">
    <property type="nucleotide sequence ID" value="NZ_PZJJ01000019.1"/>
</dbReference>
<comment type="caution">
    <text evidence="7">The sequence shown here is derived from an EMBL/GenBank/DDBJ whole genome shotgun (WGS) entry which is preliminary data.</text>
</comment>
<keyword evidence="8" id="KW-1185">Reference proteome</keyword>
<protein>
    <submittedName>
        <fullName evidence="7">CoA ester lyase</fullName>
    </submittedName>
</protein>